<dbReference type="AlphaFoldDB" id="A0A6H5IGI7"/>
<feature type="repeat" description="ANK" evidence="1">
    <location>
        <begin position="319"/>
        <end position="347"/>
    </location>
</feature>
<keyword evidence="1" id="KW-0040">ANK repeat</keyword>
<evidence type="ECO:0000256" key="1">
    <source>
        <dbReference type="PROSITE-ProRule" id="PRU00023"/>
    </source>
</evidence>
<feature type="repeat" description="ANK" evidence="1">
    <location>
        <begin position="174"/>
        <end position="208"/>
    </location>
</feature>
<dbReference type="Pfam" id="PF12796">
    <property type="entry name" value="Ank_2"/>
    <property type="match status" value="1"/>
</dbReference>
<dbReference type="PROSITE" id="PS50297">
    <property type="entry name" value="ANK_REP_REGION"/>
    <property type="match status" value="3"/>
</dbReference>
<dbReference type="PRINTS" id="PR01415">
    <property type="entry name" value="ANKYRIN"/>
</dbReference>
<dbReference type="PANTHER" id="PTHR24125">
    <property type="entry name" value="ANKYRIN REPEAT AND DEATH DOMAIN-CONTAINING PROTEIN"/>
    <property type="match status" value="1"/>
</dbReference>
<organism evidence="2 3">
    <name type="scientific">Trichogramma brassicae</name>
    <dbReference type="NCBI Taxonomy" id="86971"/>
    <lineage>
        <taxon>Eukaryota</taxon>
        <taxon>Metazoa</taxon>
        <taxon>Ecdysozoa</taxon>
        <taxon>Arthropoda</taxon>
        <taxon>Hexapoda</taxon>
        <taxon>Insecta</taxon>
        <taxon>Pterygota</taxon>
        <taxon>Neoptera</taxon>
        <taxon>Endopterygota</taxon>
        <taxon>Hymenoptera</taxon>
        <taxon>Apocrita</taxon>
        <taxon>Proctotrupomorpha</taxon>
        <taxon>Chalcidoidea</taxon>
        <taxon>Trichogrammatidae</taxon>
        <taxon>Trichogramma</taxon>
    </lineage>
</organism>
<dbReference type="SMART" id="SM00248">
    <property type="entry name" value="ANK"/>
    <property type="match status" value="6"/>
</dbReference>
<dbReference type="PANTHER" id="PTHR24125:SF5">
    <property type="entry name" value="ANKYRIN REPEAT PROTEIN"/>
    <property type="match status" value="1"/>
</dbReference>
<dbReference type="SUPFAM" id="SSF48403">
    <property type="entry name" value="Ankyrin repeat"/>
    <property type="match status" value="1"/>
</dbReference>
<evidence type="ECO:0000313" key="2">
    <source>
        <dbReference type="EMBL" id="CAB0033811.1"/>
    </source>
</evidence>
<evidence type="ECO:0000313" key="3">
    <source>
        <dbReference type="Proteomes" id="UP000479190"/>
    </source>
</evidence>
<sequence>MEKLISLRENVDWEIKAERHEFFRQLDPLIVDWKAPLPNLRDFFRPEEIERLLSHCINYSFESRTYHQGQLFVRFAAATGYRYEPKVDENDGEPLLLLRRTTALHQAARVLQGYRAAGRDVIRELFKIYDIFDANYVDESGFTHFHAACMFDCDVAAKRFLELGQDPNCVWRETGEAPLHLALSSDGSNVNLLEWLMKSGANPNLANAEGSTPFHIISKKHNDSSLLKMMLELSYDKYRPMLVSARDKLGNTPLHLALRFGNRDMVEWLLRNGADPNSANKKGLTPLHVTYRNYDLLVLFFKINDEKRQPIQVDVPDDSGRTPLQWAVANMSLNTVDILLDHGADLSNFVFPSASDFNTKFVWSVYADDFQLRLASGLLAVVERLERKGYETNRRDAMAVMRLFAHYELFPKPEDLKRRWYDNKKFAQKAKKIRTRDNDESSSSLHDLIRARPEEAAKLFAITDYHELAGSRKLSENIDKRYRDACALHLCETMSRRFFRRWAPEALWELTRYRLPILCCDMIAKQLNNEDLHNICLANDIHVRSRVYSHPPVAPPPLPEFKMYLYAVGPNPAHALVYALIRDFSERTERDSIPSAALPP</sequence>
<feature type="repeat" description="ANK" evidence="1">
    <location>
        <begin position="249"/>
        <end position="281"/>
    </location>
</feature>
<reference evidence="2 3" key="1">
    <citation type="submission" date="2020-02" db="EMBL/GenBank/DDBJ databases">
        <authorList>
            <person name="Ferguson B K."/>
        </authorList>
    </citation>
    <scope>NUCLEOTIDE SEQUENCE [LARGE SCALE GENOMIC DNA]</scope>
</reference>
<dbReference type="Proteomes" id="UP000479190">
    <property type="component" value="Unassembled WGS sequence"/>
</dbReference>
<dbReference type="InterPro" id="IPR052457">
    <property type="entry name" value="Ankyrin-DD_containing_protein"/>
</dbReference>
<dbReference type="Gene3D" id="1.25.40.20">
    <property type="entry name" value="Ankyrin repeat-containing domain"/>
    <property type="match status" value="1"/>
</dbReference>
<dbReference type="InterPro" id="IPR036770">
    <property type="entry name" value="Ankyrin_rpt-contain_sf"/>
</dbReference>
<dbReference type="EMBL" id="CADCXV010000725">
    <property type="protein sequence ID" value="CAB0033811.1"/>
    <property type="molecule type" value="Genomic_DNA"/>
</dbReference>
<protein>
    <submittedName>
        <fullName evidence="2">Uncharacterized protein</fullName>
    </submittedName>
</protein>
<gene>
    <name evidence="2" type="ORF">TBRA_LOCUS5709</name>
</gene>
<dbReference type="PROSITE" id="PS50088">
    <property type="entry name" value="ANK_REPEAT"/>
    <property type="match status" value="3"/>
</dbReference>
<dbReference type="Pfam" id="PF00023">
    <property type="entry name" value="Ank"/>
    <property type="match status" value="1"/>
</dbReference>
<dbReference type="OrthoDB" id="5806726at2759"/>
<keyword evidence="3" id="KW-1185">Reference proteome</keyword>
<name>A0A6H5IGI7_9HYME</name>
<dbReference type="InterPro" id="IPR002110">
    <property type="entry name" value="Ankyrin_rpt"/>
</dbReference>
<proteinExistence type="predicted"/>
<accession>A0A6H5IGI7</accession>